<proteinExistence type="predicted"/>
<dbReference type="RefSeq" id="WP_229956515.1">
    <property type="nucleotide sequence ID" value="NZ_BAAAEM010000002.1"/>
</dbReference>
<feature type="signal peptide" evidence="2">
    <location>
        <begin position="1"/>
        <end position="22"/>
    </location>
</feature>
<name>A0ABN1A8W2_9SPHN</name>
<comment type="caution">
    <text evidence="3">The sequence shown here is derived from an EMBL/GenBank/DDBJ whole genome shotgun (WGS) entry which is preliminary data.</text>
</comment>
<evidence type="ECO:0000313" key="4">
    <source>
        <dbReference type="Proteomes" id="UP001500713"/>
    </source>
</evidence>
<evidence type="ECO:0008006" key="5">
    <source>
        <dbReference type="Google" id="ProtNLM"/>
    </source>
</evidence>
<dbReference type="EMBL" id="BAAAEM010000002">
    <property type="protein sequence ID" value="GAA0470486.1"/>
    <property type="molecule type" value="Genomic_DNA"/>
</dbReference>
<feature type="chain" id="PRO_5047120462" description="Secreted protein" evidence="2">
    <location>
        <begin position="23"/>
        <end position="80"/>
    </location>
</feature>
<keyword evidence="1" id="KW-0472">Membrane</keyword>
<evidence type="ECO:0000256" key="2">
    <source>
        <dbReference type="SAM" id="SignalP"/>
    </source>
</evidence>
<protein>
    <recommendedName>
        <fullName evidence="5">Secreted protein</fullName>
    </recommendedName>
</protein>
<evidence type="ECO:0000256" key="1">
    <source>
        <dbReference type="SAM" id="Phobius"/>
    </source>
</evidence>
<feature type="transmembrane region" description="Helical" evidence="1">
    <location>
        <begin position="48"/>
        <end position="70"/>
    </location>
</feature>
<keyword evidence="4" id="KW-1185">Reference proteome</keyword>
<keyword evidence="1" id="KW-1133">Transmembrane helix</keyword>
<keyword evidence="1" id="KW-0812">Transmembrane</keyword>
<gene>
    <name evidence="3" type="ORF">GCM10009096_09230</name>
</gene>
<sequence length="80" mass="7896">MKFTKLAASVAAVSLMTAPAMAQAVQSTAPVAERIGATADTEAQKLEGSSGIIIGVLAAAAVIAGIIIIADDDDDDPTSP</sequence>
<organism evidence="3 4">
    <name type="scientific">Parasphingorhabdus litoris</name>
    <dbReference type="NCBI Taxonomy" id="394733"/>
    <lineage>
        <taxon>Bacteria</taxon>
        <taxon>Pseudomonadati</taxon>
        <taxon>Pseudomonadota</taxon>
        <taxon>Alphaproteobacteria</taxon>
        <taxon>Sphingomonadales</taxon>
        <taxon>Sphingomonadaceae</taxon>
        <taxon>Parasphingorhabdus</taxon>
    </lineage>
</organism>
<evidence type="ECO:0000313" key="3">
    <source>
        <dbReference type="EMBL" id="GAA0470486.1"/>
    </source>
</evidence>
<dbReference type="Proteomes" id="UP001500713">
    <property type="component" value="Unassembled WGS sequence"/>
</dbReference>
<accession>A0ABN1A8W2</accession>
<reference evidence="3 4" key="1">
    <citation type="journal article" date="2019" name="Int. J. Syst. Evol. Microbiol.">
        <title>The Global Catalogue of Microorganisms (GCM) 10K type strain sequencing project: providing services to taxonomists for standard genome sequencing and annotation.</title>
        <authorList>
            <consortium name="The Broad Institute Genomics Platform"/>
            <consortium name="The Broad Institute Genome Sequencing Center for Infectious Disease"/>
            <person name="Wu L."/>
            <person name="Ma J."/>
        </authorList>
    </citation>
    <scope>NUCLEOTIDE SEQUENCE [LARGE SCALE GENOMIC DNA]</scope>
    <source>
        <strain evidence="3 4">JCM 14162</strain>
    </source>
</reference>
<keyword evidence="2" id="KW-0732">Signal</keyword>